<dbReference type="AlphaFoldDB" id="A0A2W7K1T1"/>
<sequence length="73" mass="8672">MMKLSLKEGNNQYGEPFETDKFNIKNGVPDFKMKLYNNFEENKSIDIFEATWHKSDTTNLTLWYIKGKKNSFL</sequence>
<accession>A0A2W7K1T1</accession>
<dbReference type="Proteomes" id="UP000249542">
    <property type="component" value="Unassembled WGS sequence"/>
</dbReference>
<evidence type="ECO:0000313" key="1">
    <source>
        <dbReference type="EMBL" id="PZW41570.1"/>
    </source>
</evidence>
<reference evidence="1 2" key="1">
    <citation type="submission" date="2018-06" db="EMBL/GenBank/DDBJ databases">
        <title>Genomic Encyclopedia of Archaeal and Bacterial Type Strains, Phase II (KMG-II): from individual species to whole genera.</title>
        <authorList>
            <person name="Goeker M."/>
        </authorList>
    </citation>
    <scope>NUCLEOTIDE SEQUENCE [LARGE SCALE GENOMIC DNA]</scope>
    <source>
        <strain evidence="1 2">DSM 15361</strain>
    </source>
</reference>
<gene>
    <name evidence="1" type="ORF">LX95_01251</name>
</gene>
<dbReference type="RefSeq" id="WP_111540575.1">
    <property type="nucleotide sequence ID" value="NZ_QKYV01000003.1"/>
</dbReference>
<proteinExistence type="predicted"/>
<organism evidence="1 2">
    <name type="scientific">Mesonia algae</name>
    <dbReference type="NCBI Taxonomy" id="213248"/>
    <lineage>
        <taxon>Bacteria</taxon>
        <taxon>Pseudomonadati</taxon>
        <taxon>Bacteroidota</taxon>
        <taxon>Flavobacteriia</taxon>
        <taxon>Flavobacteriales</taxon>
        <taxon>Flavobacteriaceae</taxon>
        <taxon>Mesonia</taxon>
    </lineage>
</organism>
<name>A0A2W7K1T1_9FLAO</name>
<comment type="caution">
    <text evidence="1">The sequence shown here is derived from an EMBL/GenBank/DDBJ whole genome shotgun (WGS) entry which is preliminary data.</text>
</comment>
<evidence type="ECO:0000313" key="2">
    <source>
        <dbReference type="Proteomes" id="UP000249542"/>
    </source>
</evidence>
<dbReference type="EMBL" id="QKYV01000003">
    <property type="protein sequence ID" value="PZW41570.1"/>
    <property type="molecule type" value="Genomic_DNA"/>
</dbReference>
<protein>
    <submittedName>
        <fullName evidence="1">Uncharacterized protein</fullName>
    </submittedName>
</protein>
<keyword evidence="2" id="KW-1185">Reference proteome</keyword>